<keyword evidence="5" id="KW-0378">Hydrolase</keyword>
<feature type="signal peptide" evidence="1">
    <location>
        <begin position="1"/>
        <end position="20"/>
    </location>
</feature>
<dbReference type="EMBL" id="JAULRT010000035">
    <property type="protein sequence ID" value="MDO3381361.1"/>
    <property type="molecule type" value="Genomic_DNA"/>
</dbReference>
<evidence type="ECO:0000259" key="4">
    <source>
        <dbReference type="Pfam" id="PF14509"/>
    </source>
</evidence>
<feature type="domain" description="Glycosyl-hydrolase 97 C-terminal oligomerisation" evidence="4">
    <location>
        <begin position="569"/>
        <end position="669"/>
    </location>
</feature>
<feature type="domain" description="Glycosyl-hydrolase 97 N-terminal" evidence="3">
    <location>
        <begin position="27"/>
        <end position="276"/>
    </location>
</feature>
<dbReference type="InterPro" id="IPR052720">
    <property type="entry name" value="Glycosyl_hydrolase_97"/>
</dbReference>
<dbReference type="InterPro" id="IPR017853">
    <property type="entry name" value="GH"/>
</dbReference>
<sequence length="673" mass="75378">MKTILLLGALLMLTIHPVTASEIIQAQSPNGDITLQFFLDNQGHPQYRVSYRGDEVIADSALGLDFKGQAPLSKALTLASVSRTGFDQTWEQPWGEERYIRNHYNQLLVSLHEESGLKRKLNIVFRLYDEGLGFRYELPAADGVSSVSVTRELTEFSLAGNHTAWWTPAQAGNQYEYLYRETPVEEMDLVHTPVTFKTGKGLYLVLHEAALHDYSTMNLKRTGTHTLAAELVPLTPHTQVRAQVDLPFATPWRTLQVAKAPGDLITNYLTLNLNDPNALGDVSWVKPGKYVGIWWELHLEKGTWSQGDKHGATTENAKKYIDFAAKHGFDGVLVEGWNTGWDSEWFNGQGAEFNFTQAYPDYDVEEVTHYAKDKGVYIIGHHETGAAVDNYESQLEDAYQFLADHGMKAVKTGYVETGERLTNGYYHHGQRFVRHADRVTKMAAKHKVMVVAHETVKDTGERRTYPNLVSREVARGQEYDAWSDDGGNPPEHTVILPYTRLLSGPMDFTPGAFELTLPSRPNNQVNTTLAKQLALYVVVYSPVQMASDLPQNYARHPDAFEFIKQVPVDWETTRVLAGEIGESIAIARRERGGDDWYLGAITNETERTLTLPLDFLSEGERYRAIIYADAKDAHYRNNPAAYHISHREVGAADTLSLQLAPGGGAAVSLQKLP</sequence>
<protein>
    <submittedName>
        <fullName evidence="5">Glycoside hydrolase family 97 protein</fullName>
    </submittedName>
</protein>
<name>A0ABT8TB72_9GAMM</name>
<dbReference type="Proteomes" id="UP001168380">
    <property type="component" value="Unassembled WGS sequence"/>
</dbReference>
<dbReference type="SUPFAM" id="SSF51445">
    <property type="entry name" value="(Trans)glycosidases"/>
    <property type="match status" value="1"/>
</dbReference>
<dbReference type="GO" id="GO:0016787">
    <property type="term" value="F:hydrolase activity"/>
    <property type="evidence" value="ECO:0007669"/>
    <property type="project" value="UniProtKB-KW"/>
</dbReference>
<feature type="domain" description="Glycosyl-hydrolase 97 catalytic" evidence="2">
    <location>
        <begin position="294"/>
        <end position="473"/>
    </location>
</feature>
<dbReference type="InterPro" id="IPR014718">
    <property type="entry name" value="GH-type_carb-bd"/>
</dbReference>
<organism evidence="5 6">
    <name type="scientific">Gilvimarinus algae</name>
    <dbReference type="NCBI Taxonomy" id="3058037"/>
    <lineage>
        <taxon>Bacteria</taxon>
        <taxon>Pseudomonadati</taxon>
        <taxon>Pseudomonadota</taxon>
        <taxon>Gammaproteobacteria</taxon>
        <taxon>Cellvibrionales</taxon>
        <taxon>Cellvibrionaceae</taxon>
        <taxon>Gilvimarinus</taxon>
    </lineage>
</organism>
<evidence type="ECO:0000313" key="6">
    <source>
        <dbReference type="Proteomes" id="UP001168380"/>
    </source>
</evidence>
<evidence type="ECO:0000256" key="1">
    <source>
        <dbReference type="SAM" id="SignalP"/>
    </source>
</evidence>
<dbReference type="Pfam" id="PF14508">
    <property type="entry name" value="GH97_N"/>
    <property type="match status" value="1"/>
</dbReference>
<dbReference type="InterPro" id="IPR019563">
    <property type="entry name" value="GH97_catalytic"/>
</dbReference>
<dbReference type="InterPro" id="IPR029486">
    <property type="entry name" value="GH97_N"/>
</dbReference>
<evidence type="ECO:0000313" key="5">
    <source>
        <dbReference type="EMBL" id="MDO3381361.1"/>
    </source>
</evidence>
<dbReference type="Gene3D" id="2.70.98.10">
    <property type="match status" value="1"/>
</dbReference>
<gene>
    <name evidence="5" type="ORF">QWI16_04195</name>
</gene>
<dbReference type="InterPro" id="IPR029483">
    <property type="entry name" value="GH97_C"/>
</dbReference>
<dbReference type="Pfam" id="PF14509">
    <property type="entry name" value="GH97_C"/>
    <property type="match status" value="1"/>
</dbReference>
<reference evidence="5" key="1">
    <citation type="submission" date="2023-07" db="EMBL/GenBank/DDBJ databases">
        <title>Gilvimarinus algae sp. nov., isolated from the surface of Kelp.</title>
        <authorList>
            <person name="Sun Y.Y."/>
            <person name="Gong Y."/>
            <person name="Du Z.J."/>
        </authorList>
    </citation>
    <scope>NUCLEOTIDE SEQUENCE</scope>
    <source>
        <strain evidence="5">SDUM040014</strain>
    </source>
</reference>
<dbReference type="PANTHER" id="PTHR35803">
    <property type="entry name" value="GLUCAN 1,4-ALPHA-GLUCOSIDASE SUSB-RELATED"/>
    <property type="match status" value="1"/>
</dbReference>
<dbReference type="Pfam" id="PF10566">
    <property type="entry name" value="Glyco_hydro_97"/>
    <property type="match status" value="1"/>
</dbReference>
<evidence type="ECO:0000259" key="3">
    <source>
        <dbReference type="Pfam" id="PF14508"/>
    </source>
</evidence>
<keyword evidence="1" id="KW-0732">Signal</keyword>
<proteinExistence type="predicted"/>
<feature type="chain" id="PRO_5047021065" evidence="1">
    <location>
        <begin position="21"/>
        <end position="673"/>
    </location>
</feature>
<dbReference type="InterPro" id="IPR013785">
    <property type="entry name" value="Aldolase_TIM"/>
</dbReference>
<comment type="caution">
    <text evidence="5">The sequence shown here is derived from an EMBL/GenBank/DDBJ whole genome shotgun (WGS) entry which is preliminary data.</text>
</comment>
<accession>A0ABT8TB72</accession>
<evidence type="ECO:0000259" key="2">
    <source>
        <dbReference type="Pfam" id="PF10566"/>
    </source>
</evidence>
<keyword evidence="6" id="KW-1185">Reference proteome</keyword>
<dbReference type="Gene3D" id="3.20.20.70">
    <property type="entry name" value="Aldolase class I"/>
    <property type="match status" value="1"/>
</dbReference>
<dbReference type="PANTHER" id="PTHR35803:SF1">
    <property type="entry name" value="GLUCAN 1,4-ALPHA-GLUCOSIDASE SUSB"/>
    <property type="match status" value="1"/>
</dbReference>
<dbReference type="RefSeq" id="WP_302711498.1">
    <property type="nucleotide sequence ID" value="NZ_JAULRT010000035.1"/>
</dbReference>